<comment type="caution">
    <text evidence="3">The sequence shown here is derived from an EMBL/GenBank/DDBJ whole genome shotgun (WGS) entry which is preliminary data.</text>
</comment>
<evidence type="ECO:0000259" key="2">
    <source>
        <dbReference type="SMART" id="SM00939"/>
    </source>
</evidence>
<keyword evidence="4" id="KW-1185">Reference proteome</keyword>
<dbReference type="AlphaFoldDB" id="A0A9X2HMM8"/>
<proteinExistence type="predicted"/>
<dbReference type="InterPro" id="IPR029058">
    <property type="entry name" value="AB_hydrolase_fold"/>
</dbReference>
<dbReference type="SUPFAM" id="SSF53474">
    <property type="entry name" value="alpha/beta-Hydrolases"/>
    <property type="match status" value="1"/>
</dbReference>
<dbReference type="Pfam" id="PF02129">
    <property type="entry name" value="Peptidase_S15"/>
    <property type="match status" value="1"/>
</dbReference>
<dbReference type="PANTHER" id="PTHR43056:SF10">
    <property type="entry name" value="COCE_NOND FAMILY, PUTATIVE (AFU_ORTHOLOGUE AFUA_7G00600)-RELATED"/>
    <property type="match status" value="1"/>
</dbReference>
<dbReference type="InterPro" id="IPR050585">
    <property type="entry name" value="Xaa-Pro_dipeptidyl-ppase/CocE"/>
</dbReference>
<dbReference type="Gene3D" id="2.60.120.260">
    <property type="entry name" value="Galactose-binding domain-like"/>
    <property type="match status" value="1"/>
</dbReference>
<dbReference type="Gene3D" id="1.10.3020.10">
    <property type="entry name" value="alpha-amino acid ester hydrolase ( Helical cap domain)"/>
    <property type="match status" value="1"/>
</dbReference>
<organism evidence="3 4">
    <name type="scientific">Sphingomonas tagetis</name>
    <dbReference type="NCBI Taxonomy" id="2949092"/>
    <lineage>
        <taxon>Bacteria</taxon>
        <taxon>Pseudomonadati</taxon>
        <taxon>Pseudomonadota</taxon>
        <taxon>Alphaproteobacteria</taxon>
        <taxon>Sphingomonadales</taxon>
        <taxon>Sphingomonadaceae</taxon>
        <taxon>Sphingomonas</taxon>
    </lineage>
</organism>
<dbReference type="EMBL" id="JAMLDX010000009">
    <property type="protein sequence ID" value="MCP3731241.1"/>
    <property type="molecule type" value="Genomic_DNA"/>
</dbReference>
<evidence type="ECO:0000256" key="1">
    <source>
        <dbReference type="ARBA" id="ARBA00022801"/>
    </source>
</evidence>
<dbReference type="Gene3D" id="3.40.50.1820">
    <property type="entry name" value="alpha/beta hydrolase"/>
    <property type="match status" value="1"/>
</dbReference>
<sequence length="614" mass="67061">MAESETLVCRNIDIPMRDGIVLSSDLYVGDDATEPRPVVLVRTPYNRAMLAPRFDLRPFVDRGYAVMFQDVRGTGQSQGVLTPLMNEADDGADTIAWLVAQSWCNGQVGTTGPSYMGGVQLQLAVRPVPGHETAFIQVPAANMFSIGMVHDGDVLALETAAPWALMMAATTMDRFPPDVIARIRADMTSLEVPSMALLEGDALVAFLRGHSPRTLPVARHVPFWHDWLDNRENPSFFDPAETNSRLSAATRPLMHFAGWYDLFLRNALNSYAGITAHGATPEARAGQRLIVGPWSHVSNPRFRQFPDSDVNDAAASAAWMDLHFRGEANPAFDHRVTLYVMGENRWRAEPDWPRRDAVPTRFYLDSHGNANGVDGDGVLSTDATGADRPADRYRADPADPVISLGGHGVSGGPVDQQPNAARRDILVYTTAPLGEDVEVTGNIRATIHAASSATDTDWFVKLIDVFPDGEAYNIVNGGARARYRVSRTEPVALTPGDVVAYDIDLHATSNVFKKGHRIRLEISSSDFPNADLNPNAFIDLSEATPNDYVVAEQAIFHDAARPSFVELPIIPAAAERHWIDTPFPPGPGDQAYSKYHSEIGNRPLRQIELGALAG</sequence>
<dbReference type="InterPro" id="IPR008979">
    <property type="entry name" value="Galactose-bd-like_sf"/>
</dbReference>
<name>A0A9X2HMM8_9SPHN</name>
<gene>
    <name evidence="3" type="ORF">M9978_12470</name>
</gene>
<dbReference type="Proteomes" id="UP001139451">
    <property type="component" value="Unassembled WGS sequence"/>
</dbReference>
<dbReference type="PANTHER" id="PTHR43056">
    <property type="entry name" value="PEPTIDASE S9 PROLYL OLIGOPEPTIDASE"/>
    <property type="match status" value="1"/>
</dbReference>
<keyword evidence="1 3" id="KW-0378">Hydrolase</keyword>
<evidence type="ECO:0000313" key="4">
    <source>
        <dbReference type="Proteomes" id="UP001139451"/>
    </source>
</evidence>
<protein>
    <submittedName>
        <fullName evidence="3">CocE/NonD family hydrolase</fullName>
    </submittedName>
</protein>
<dbReference type="SUPFAM" id="SSF49785">
    <property type="entry name" value="Galactose-binding domain-like"/>
    <property type="match status" value="1"/>
</dbReference>
<dbReference type="RefSeq" id="WP_254293653.1">
    <property type="nucleotide sequence ID" value="NZ_JAMLDX010000009.1"/>
</dbReference>
<dbReference type="InterPro" id="IPR000383">
    <property type="entry name" value="Xaa-Pro-like_dom"/>
</dbReference>
<feature type="domain" description="Xaa-Pro dipeptidyl-peptidase C-terminal" evidence="2">
    <location>
        <begin position="317"/>
        <end position="566"/>
    </location>
</feature>
<dbReference type="Pfam" id="PF08530">
    <property type="entry name" value="PepX_C"/>
    <property type="match status" value="1"/>
</dbReference>
<dbReference type="SMART" id="SM00939">
    <property type="entry name" value="PepX_C"/>
    <property type="match status" value="1"/>
</dbReference>
<accession>A0A9X2HMM8</accession>
<dbReference type="InterPro" id="IPR005674">
    <property type="entry name" value="CocE/Ser_esterase"/>
</dbReference>
<dbReference type="InterPro" id="IPR013736">
    <property type="entry name" value="Xaa-Pro_dipept_C"/>
</dbReference>
<dbReference type="GO" id="GO:0008239">
    <property type="term" value="F:dipeptidyl-peptidase activity"/>
    <property type="evidence" value="ECO:0007669"/>
    <property type="project" value="InterPro"/>
</dbReference>
<reference evidence="3" key="1">
    <citation type="submission" date="2022-05" db="EMBL/GenBank/DDBJ databases">
        <title>Sphingomonas sp. strain MG17 Genome sequencing and assembly.</title>
        <authorList>
            <person name="Kim I."/>
        </authorList>
    </citation>
    <scope>NUCLEOTIDE SEQUENCE</scope>
    <source>
        <strain evidence="3">MG17</strain>
    </source>
</reference>
<dbReference type="NCBIfam" id="TIGR00976">
    <property type="entry name" value="CocE_NonD"/>
    <property type="match status" value="1"/>
</dbReference>
<evidence type="ECO:0000313" key="3">
    <source>
        <dbReference type="EMBL" id="MCP3731241.1"/>
    </source>
</evidence>